<evidence type="ECO:0000256" key="6">
    <source>
        <dbReference type="ARBA" id="ARBA00023077"/>
    </source>
</evidence>
<reference evidence="15" key="1">
    <citation type="journal article" date="2019" name="Int. J. Syst. Evol. Microbiol.">
        <title>The Global Catalogue of Microorganisms (GCM) 10K type strain sequencing project: providing services to taxonomists for standard genome sequencing and annotation.</title>
        <authorList>
            <consortium name="The Broad Institute Genomics Platform"/>
            <consortium name="The Broad Institute Genome Sequencing Center for Infectious Disease"/>
            <person name="Wu L."/>
            <person name="Ma J."/>
        </authorList>
    </citation>
    <scope>NUCLEOTIDE SEQUENCE [LARGE SCALE GENOMIC DNA]</scope>
    <source>
        <strain evidence="15">KCTC 52368</strain>
    </source>
</reference>
<dbReference type="InterPro" id="IPR000531">
    <property type="entry name" value="Beta-barrel_TonB"/>
</dbReference>
<evidence type="ECO:0000256" key="1">
    <source>
        <dbReference type="ARBA" id="ARBA00004571"/>
    </source>
</evidence>
<keyword evidence="3" id="KW-1134">Transmembrane beta strand</keyword>
<keyword evidence="9" id="KW-0998">Cell outer membrane</keyword>
<proteinExistence type="inferred from homology"/>
<dbReference type="InterPro" id="IPR008969">
    <property type="entry name" value="CarboxyPept-like_regulatory"/>
</dbReference>
<keyword evidence="7 10" id="KW-0472">Membrane</keyword>
<comment type="caution">
    <text evidence="14">The sequence shown here is derived from an EMBL/GenBank/DDBJ whole genome shotgun (WGS) entry which is preliminary data.</text>
</comment>
<dbReference type="InterPro" id="IPR037066">
    <property type="entry name" value="Plug_dom_sf"/>
</dbReference>
<feature type="domain" description="TonB-dependent receptor plug" evidence="13">
    <location>
        <begin position="122"/>
        <end position="221"/>
    </location>
</feature>
<keyword evidence="6 10" id="KW-0798">TonB box</keyword>
<evidence type="ECO:0000256" key="3">
    <source>
        <dbReference type="ARBA" id="ARBA00022452"/>
    </source>
</evidence>
<evidence type="ECO:0000256" key="7">
    <source>
        <dbReference type="ARBA" id="ARBA00023136"/>
    </source>
</evidence>
<evidence type="ECO:0000256" key="2">
    <source>
        <dbReference type="ARBA" id="ARBA00022448"/>
    </source>
</evidence>
<feature type="chain" id="PRO_5046126562" evidence="11">
    <location>
        <begin position="20"/>
        <end position="801"/>
    </location>
</feature>
<dbReference type="SUPFAM" id="SSF49464">
    <property type="entry name" value="Carboxypeptidase regulatory domain-like"/>
    <property type="match status" value="1"/>
</dbReference>
<evidence type="ECO:0000259" key="12">
    <source>
        <dbReference type="Pfam" id="PF00593"/>
    </source>
</evidence>
<dbReference type="RefSeq" id="WP_377765156.1">
    <property type="nucleotide sequence ID" value="NZ_JBHULB010000005.1"/>
</dbReference>
<evidence type="ECO:0000256" key="4">
    <source>
        <dbReference type="ARBA" id="ARBA00022692"/>
    </source>
</evidence>
<dbReference type="Gene3D" id="2.170.130.10">
    <property type="entry name" value="TonB-dependent receptor, plug domain"/>
    <property type="match status" value="1"/>
</dbReference>
<dbReference type="SUPFAM" id="SSF56935">
    <property type="entry name" value="Porins"/>
    <property type="match status" value="1"/>
</dbReference>
<dbReference type="Proteomes" id="UP001597526">
    <property type="component" value="Unassembled WGS sequence"/>
</dbReference>
<dbReference type="PANTHER" id="PTHR30069:SF29">
    <property type="entry name" value="HEMOGLOBIN AND HEMOGLOBIN-HAPTOGLOBIN-BINDING PROTEIN 1-RELATED"/>
    <property type="match status" value="1"/>
</dbReference>
<evidence type="ECO:0000259" key="13">
    <source>
        <dbReference type="Pfam" id="PF07715"/>
    </source>
</evidence>
<keyword evidence="15" id="KW-1185">Reference proteome</keyword>
<dbReference type="InterPro" id="IPR036942">
    <property type="entry name" value="Beta-barrel_TonB_sf"/>
</dbReference>
<evidence type="ECO:0000256" key="9">
    <source>
        <dbReference type="ARBA" id="ARBA00023237"/>
    </source>
</evidence>
<evidence type="ECO:0000256" key="8">
    <source>
        <dbReference type="ARBA" id="ARBA00023170"/>
    </source>
</evidence>
<protein>
    <submittedName>
        <fullName evidence="14">TonB-dependent receptor</fullName>
    </submittedName>
</protein>
<comment type="similarity">
    <text evidence="10">Belongs to the TonB-dependent receptor family.</text>
</comment>
<evidence type="ECO:0000256" key="11">
    <source>
        <dbReference type="SAM" id="SignalP"/>
    </source>
</evidence>
<evidence type="ECO:0000313" key="14">
    <source>
        <dbReference type="EMBL" id="MFD2585709.1"/>
    </source>
</evidence>
<dbReference type="PANTHER" id="PTHR30069">
    <property type="entry name" value="TONB-DEPENDENT OUTER MEMBRANE RECEPTOR"/>
    <property type="match status" value="1"/>
</dbReference>
<dbReference type="Gene3D" id="2.60.40.1120">
    <property type="entry name" value="Carboxypeptidase-like, regulatory domain"/>
    <property type="match status" value="1"/>
</dbReference>
<keyword evidence="5 11" id="KW-0732">Signal</keyword>
<feature type="domain" description="TonB-dependent receptor-like beta-barrel" evidence="12">
    <location>
        <begin position="345"/>
        <end position="767"/>
    </location>
</feature>
<dbReference type="EMBL" id="JBHULB010000005">
    <property type="protein sequence ID" value="MFD2585709.1"/>
    <property type="molecule type" value="Genomic_DNA"/>
</dbReference>
<dbReference type="Pfam" id="PF07715">
    <property type="entry name" value="Plug"/>
    <property type="match status" value="1"/>
</dbReference>
<keyword evidence="4" id="KW-0812">Transmembrane</keyword>
<dbReference type="InterPro" id="IPR039426">
    <property type="entry name" value="TonB-dep_rcpt-like"/>
</dbReference>
<feature type="signal peptide" evidence="11">
    <location>
        <begin position="1"/>
        <end position="19"/>
    </location>
</feature>
<evidence type="ECO:0000313" key="15">
    <source>
        <dbReference type="Proteomes" id="UP001597526"/>
    </source>
</evidence>
<evidence type="ECO:0000256" key="5">
    <source>
        <dbReference type="ARBA" id="ARBA00022729"/>
    </source>
</evidence>
<dbReference type="Pfam" id="PF13715">
    <property type="entry name" value="CarbopepD_reg_2"/>
    <property type="match status" value="1"/>
</dbReference>
<gene>
    <name evidence="14" type="ORF">ACFSQJ_02130</name>
</gene>
<evidence type="ECO:0000256" key="10">
    <source>
        <dbReference type="RuleBase" id="RU003357"/>
    </source>
</evidence>
<comment type="subcellular location">
    <subcellularLocation>
        <location evidence="1">Cell outer membrane</location>
        <topology evidence="1">Multi-pass membrane protein</topology>
    </subcellularLocation>
</comment>
<organism evidence="14 15">
    <name type="scientific">Croceitalea marina</name>
    <dbReference type="NCBI Taxonomy" id="1775166"/>
    <lineage>
        <taxon>Bacteria</taxon>
        <taxon>Pseudomonadati</taxon>
        <taxon>Bacteroidota</taxon>
        <taxon>Flavobacteriia</taxon>
        <taxon>Flavobacteriales</taxon>
        <taxon>Flavobacteriaceae</taxon>
        <taxon>Croceitalea</taxon>
    </lineage>
</organism>
<accession>A0ABW5MTA9</accession>
<keyword evidence="8 14" id="KW-0675">Receptor</keyword>
<dbReference type="InterPro" id="IPR012910">
    <property type="entry name" value="Plug_dom"/>
</dbReference>
<sequence>MMKVLFIALFCFTVSFTLAQDCKSSLSGVVIDYHDKTPLMNASIQTLDGGIKIITDINGEFTISNLCDKTYTFEISHPECSTTLLNVNIKGKTKIDIKLEHHLEELEEVKVIGSSIKQTNSAQEVSLDVQKLEEFSSGTLGDALSQISGVSILSTGANIVKPAIHGLNGSRVLLLNNGVRMQDMEWGDEHAPNVDLNAAGSVSVIKGASALQYGGDAIGGVILMEQLPFTKTDSLYGKTILNGVSNGRGGSASTELIRTYENGWFLKGQASYKRIGDREAPDYILSNTGIQEIGASLATGRNLFEWGWNLNYSFYDAEIAILRSSHVGNVDDLIRSINTQQPLFIRPFTYDLNNPRQKVTHHLAKLSFYKRFEGLGKWNLQYDFQSNNRLEFDVRRGESDDRQSLDLALTTHSLTTDFKWDANKNYEFKTGLLLRYQNNFADPATGIRRLIPDYDKYDAGAFIIGEFNVDDNVTLDAGLRYDFSKIDAKKFYQTSRWEERGYDQDFQDLVIDDFGNQLLVNPIFDYHNFSGSVGLQYRKNNFSTLRVNYALAQRAPNPAELFSDGLHQSAARIELGDLRLASETSHKFSVAKERDYGSWGYSIEPYINFVSDFMLLEPTGVEFTIRGAFPVWSYRQTRARLLGIDANIYIELTNNWKTDHSFSIVKGKDISKETALINIPSANFRNSLSFNKENWKNLELRLSSEYVFRQNEVPDNLTVFSPEQQQEVLLEINTAPKAYHLLNFYSKAEFDLGKKNRLTTSLIVNNLLDTNFRNYLNRQRFFADDLGRNIILQLKFNLNIR</sequence>
<name>A0ABW5MTA9_9FLAO</name>
<dbReference type="Pfam" id="PF00593">
    <property type="entry name" value="TonB_dep_Rec_b-barrel"/>
    <property type="match status" value="1"/>
</dbReference>
<keyword evidence="2" id="KW-0813">Transport</keyword>
<dbReference type="Gene3D" id="2.40.170.20">
    <property type="entry name" value="TonB-dependent receptor, beta-barrel domain"/>
    <property type="match status" value="1"/>
</dbReference>